<reference evidence="3" key="1">
    <citation type="submission" date="2012-07" db="EMBL/GenBank/DDBJ databases">
        <title>Genome of the Chinese tree shrew, a rising model animal genetically related to primates.</title>
        <authorList>
            <person name="Zhang G."/>
            <person name="Fan Y."/>
            <person name="Yao Y."/>
            <person name="Huang Z."/>
        </authorList>
    </citation>
    <scope>NUCLEOTIDE SEQUENCE [LARGE SCALE GENOMIC DNA]</scope>
</reference>
<dbReference type="Proteomes" id="UP000011518">
    <property type="component" value="Unassembled WGS sequence"/>
</dbReference>
<gene>
    <name evidence="2" type="ORF">TREES_T100014935</name>
</gene>
<feature type="compositionally biased region" description="Polar residues" evidence="1">
    <location>
        <begin position="206"/>
        <end position="221"/>
    </location>
</feature>
<dbReference type="AlphaFoldDB" id="L9KQ14"/>
<reference evidence="3" key="2">
    <citation type="journal article" date="2013" name="Nat. Commun.">
        <title>Genome of the Chinese tree shrew.</title>
        <authorList>
            <person name="Fan Y."/>
            <person name="Huang Z.Y."/>
            <person name="Cao C.C."/>
            <person name="Chen C.S."/>
            <person name="Chen Y.X."/>
            <person name="Fan D.D."/>
            <person name="He J."/>
            <person name="Hou H.L."/>
            <person name="Hu L."/>
            <person name="Hu X.T."/>
            <person name="Jiang X.T."/>
            <person name="Lai R."/>
            <person name="Lang Y.S."/>
            <person name="Liang B."/>
            <person name="Liao S.G."/>
            <person name="Mu D."/>
            <person name="Ma Y.Y."/>
            <person name="Niu Y.Y."/>
            <person name="Sun X.Q."/>
            <person name="Xia J.Q."/>
            <person name="Xiao J."/>
            <person name="Xiong Z.Q."/>
            <person name="Xu L."/>
            <person name="Yang L."/>
            <person name="Zhang Y."/>
            <person name="Zhao W."/>
            <person name="Zhao X.D."/>
            <person name="Zheng Y.T."/>
            <person name="Zhou J.M."/>
            <person name="Zhu Y.B."/>
            <person name="Zhang G.J."/>
            <person name="Wang J."/>
            <person name="Yao Y.G."/>
        </authorList>
    </citation>
    <scope>NUCLEOTIDE SEQUENCE [LARGE SCALE GENOMIC DNA]</scope>
</reference>
<dbReference type="EMBL" id="KB320724">
    <property type="protein sequence ID" value="ELW64544.1"/>
    <property type="molecule type" value="Genomic_DNA"/>
</dbReference>
<organism evidence="2 3">
    <name type="scientific">Tupaia chinensis</name>
    <name type="common">Chinese tree shrew</name>
    <name type="synonym">Tupaia belangeri chinensis</name>
    <dbReference type="NCBI Taxonomy" id="246437"/>
    <lineage>
        <taxon>Eukaryota</taxon>
        <taxon>Metazoa</taxon>
        <taxon>Chordata</taxon>
        <taxon>Craniata</taxon>
        <taxon>Vertebrata</taxon>
        <taxon>Euteleostomi</taxon>
        <taxon>Mammalia</taxon>
        <taxon>Eutheria</taxon>
        <taxon>Euarchontoglires</taxon>
        <taxon>Scandentia</taxon>
        <taxon>Tupaiidae</taxon>
        <taxon>Tupaia</taxon>
    </lineage>
</organism>
<feature type="region of interest" description="Disordered" evidence="1">
    <location>
        <begin position="1"/>
        <end position="20"/>
    </location>
</feature>
<feature type="region of interest" description="Disordered" evidence="1">
    <location>
        <begin position="203"/>
        <end position="227"/>
    </location>
</feature>
<evidence type="ECO:0000256" key="1">
    <source>
        <dbReference type="SAM" id="MobiDB-lite"/>
    </source>
</evidence>
<feature type="region of interest" description="Disordered" evidence="1">
    <location>
        <begin position="256"/>
        <end position="276"/>
    </location>
</feature>
<protein>
    <submittedName>
        <fullName evidence="2">Uncharacterized protein</fullName>
    </submittedName>
</protein>
<keyword evidence="3" id="KW-1185">Reference proteome</keyword>
<accession>L9KQ14</accession>
<dbReference type="InParanoid" id="L9KQ14"/>
<proteinExistence type="predicted"/>
<evidence type="ECO:0000313" key="3">
    <source>
        <dbReference type="Proteomes" id="UP000011518"/>
    </source>
</evidence>
<feature type="region of interest" description="Disordered" evidence="1">
    <location>
        <begin position="162"/>
        <end position="184"/>
    </location>
</feature>
<name>L9KQ14_TUPCH</name>
<evidence type="ECO:0000313" key="2">
    <source>
        <dbReference type="EMBL" id="ELW64544.1"/>
    </source>
</evidence>
<sequence length="325" mass="34062">MRATGRPSERSAPASRLSSDVTTVAMEAAVVVKQNCLAPPFGSQPGQNVDASHVAAAGLSAAPWARHHQKTGTHCHAKDPTMEQAAPSMVEHSVLLQGVSQPDPVARNTLLTLSPAHPLWPPILGPSNTSARSSFQRLWMGEKYPGGLRTAIGVPALGSDPGCTTSQQKPLRVPMESSSPAPTHLTDRLGPWFLAVTEGRDAGGLSTISPQTRSCGRSSRASKGDWNKRALLAKGRSTAASQPRAAQRVHSTYSIPAPGSSACPPYLQHPSTGEARRVHSTYSIPAPGSSACPQYLQHPGTGEARRVRGTCDVLAPGSSAHPQCV</sequence>